<comment type="subcellular location">
    <subcellularLocation>
        <location evidence="1">Membrane</location>
        <topology evidence="1">Multi-pass membrane protein</topology>
    </subcellularLocation>
</comment>
<keyword evidence="9 10" id="KW-0275">Fatty acid biosynthesis</keyword>
<name>A0AAU9GA23_DROMD</name>
<feature type="transmembrane region" description="Helical" evidence="10">
    <location>
        <begin position="57"/>
        <end position="79"/>
    </location>
</feature>
<keyword evidence="4 10" id="KW-0812">Transmembrane</keyword>
<organism evidence="11 12">
    <name type="scientific">Drosophila madeirensis</name>
    <name type="common">Fruit fly</name>
    <dbReference type="NCBI Taxonomy" id="30013"/>
    <lineage>
        <taxon>Eukaryota</taxon>
        <taxon>Metazoa</taxon>
        <taxon>Ecdysozoa</taxon>
        <taxon>Arthropoda</taxon>
        <taxon>Hexapoda</taxon>
        <taxon>Insecta</taxon>
        <taxon>Pterygota</taxon>
        <taxon>Neoptera</taxon>
        <taxon>Endopterygota</taxon>
        <taxon>Diptera</taxon>
        <taxon>Brachycera</taxon>
        <taxon>Muscomorpha</taxon>
        <taxon>Ephydroidea</taxon>
        <taxon>Drosophilidae</taxon>
        <taxon>Drosophila</taxon>
        <taxon>Sophophora</taxon>
    </lineage>
</organism>
<protein>
    <recommendedName>
        <fullName evidence="10">Elongation of very long chain fatty acids protein</fullName>
        <ecNumber evidence="10">2.3.1.199</ecNumber>
    </recommendedName>
    <alternativeName>
        <fullName evidence="10">Very-long-chain 3-oxoacyl-CoA synthase</fullName>
    </alternativeName>
</protein>
<accession>A0AAU9GA23</accession>
<feature type="transmembrane region" description="Helical" evidence="10">
    <location>
        <begin position="138"/>
        <end position="154"/>
    </location>
</feature>
<keyword evidence="6 10" id="KW-1133">Transmembrane helix</keyword>
<evidence type="ECO:0000256" key="7">
    <source>
        <dbReference type="ARBA" id="ARBA00023098"/>
    </source>
</evidence>
<feature type="transmembrane region" description="Helical" evidence="10">
    <location>
        <begin position="106"/>
        <end position="126"/>
    </location>
</feature>
<dbReference type="GO" id="GO:0005789">
    <property type="term" value="C:endoplasmic reticulum membrane"/>
    <property type="evidence" value="ECO:0007669"/>
    <property type="project" value="TreeGrafter"/>
</dbReference>
<evidence type="ECO:0000313" key="11">
    <source>
        <dbReference type="EMBL" id="BFG04516.1"/>
    </source>
</evidence>
<evidence type="ECO:0000256" key="5">
    <source>
        <dbReference type="ARBA" id="ARBA00022832"/>
    </source>
</evidence>
<dbReference type="GO" id="GO:0042761">
    <property type="term" value="P:very long-chain fatty acid biosynthetic process"/>
    <property type="evidence" value="ECO:0007669"/>
    <property type="project" value="TreeGrafter"/>
</dbReference>
<dbReference type="EMBL" id="AP029267">
    <property type="protein sequence ID" value="BFG04516.1"/>
    <property type="molecule type" value="Genomic_DNA"/>
</dbReference>
<keyword evidence="3 10" id="KW-0808">Transferase</keyword>
<gene>
    <name evidence="11" type="ORF">DMAD_03464</name>
</gene>
<keyword evidence="7 10" id="KW-0443">Lipid metabolism</keyword>
<comment type="similarity">
    <text evidence="10">Belongs to the ELO family.</text>
</comment>
<keyword evidence="2 10" id="KW-0444">Lipid biosynthesis</keyword>
<evidence type="ECO:0000256" key="8">
    <source>
        <dbReference type="ARBA" id="ARBA00023136"/>
    </source>
</evidence>
<evidence type="ECO:0000256" key="6">
    <source>
        <dbReference type="ARBA" id="ARBA00022989"/>
    </source>
</evidence>
<feature type="transmembrane region" description="Helical" evidence="10">
    <location>
        <begin position="228"/>
        <end position="247"/>
    </location>
</feature>
<dbReference type="PANTHER" id="PTHR11157">
    <property type="entry name" value="FATTY ACID ACYL TRANSFERASE-RELATED"/>
    <property type="match status" value="1"/>
</dbReference>
<dbReference type="GO" id="GO:0034626">
    <property type="term" value="P:fatty acid elongation, polyunsaturated fatty acid"/>
    <property type="evidence" value="ECO:0007669"/>
    <property type="project" value="TreeGrafter"/>
</dbReference>
<keyword evidence="5 10" id="KW-0276">Fatty acid metabolism</keyword>
<dbReference type="AlphaFoldDB" id="A0AAU9GA23"/>
<dbReference type="GO" id="GO:0009922">
    <property type="term" value="F:fatty acid elongase activity"/>
    <property type="evidence" value="ECO:0007669"/>
    <property type="project" value="UniProtKB-EC"/>
</dbReference>
<dbReference type="GO" id="GO:0030148">
    <property type="term" value="P:sphingolipid biosynthetic process"/>
    <property type="evidence" value="ECO:0007669"/>
    <property type="project" value="TreeGrafter"/>
</dbReference>
<feature type="transmembrane region" description="Helical" evidence="10">
    <location>
        <begin position="25"/>
        <end position="45"/>
    </location>
</feature>
<dbReference type="GO" id="GO:0034625">
    <property type="term" value="P:fatty acid elongation, monounsaturated fatty acid"/>
    <property type="evidence" value="ECO:0007669"/>
    <property type="project" value="TreeGrafter"/>
</dbReference>
<evidence type="ECO:0000256" key="9">
    <source>
        <dbReference type="ARBA" id="ARBA00023160"/>
    </source>
</evidence>
<evidence type="ECO:0000256" key="3">
    <source>
        <dbReference type="ARBA" id="ARBA00022679"/>
    </source>
</evidence>
<keyword evidence="8 10" id="KW-0472">Membrane</keyword>
<dbReference type="InterPro" id="IPR002076">
    <property type="entry name" value="ELO_fam"/>
</dbReference>
<feature type="transmembrane region" description="Helical" evidence="10">
    <location>
        <begin position="160"/>
        <end position="181"/>
    </location>
</feature>
<dbReference type="EC" id="2.3.1.199" evidence="10"/>
<comment type="catalytic activity">
    <reaction evidence="10">
        <text>a very-long-chain acyl-CoA + malonyl-CoA + H(+) = a very-long-chain 3-oxoacyl-CoA + CO2 + CoA</text>
        <dbReference type="Rhea" id="RHEA:32727"/>
        <dbReference type="ChEBI" id="CHEBI:15378"/>
        <dbReference type="ChEBI" id="CHEBI:16526"/>
        <dbReference type="ChEBI" id="CHEBI:57287"/>
        <dbReference type="ChEBI" id="CHEBI:57384"/>
        <dbReference type="ChEBI" id="CHEBI:90725"/>
        <dbReference type="ChEBI" id="CHEBI:90736"/>
        <dbReference type="EC" id="2.3.1.199"/>
    </reaction>
</comment>
<dbReference type="GO" id="GO:0019367">
    <property type="term" value="P:fatty acid elongation, saturated fatty acid"/>
    <property type="evidence" value="ECO:0007669"/>
    <property type="project" value="TreeGrafter"/>
</dbReference>
<reference evidence="11 12" key="1">
    <citation type="submission" date="2024-02" db="EMBL/GenBank/DDBJ databases">
        <title>A chromosome-level genome assembly of Drosophila madeirensis, a fruit fly species endemic to Madeira island.</title>
        <authorList>
            <person name="Tomihara K."/>
            <person name="Llopart A."/>
            <person name="Yamamoto D."/>
        </authorList>
    </citation>
    <scope>NUCLEOTIDE SEQUENCE [LARGE SCALE GENOMIC DNA]</scope>
    <source>
        <strain evidence="11 12">RF1</strain>
    </source>
</reference>
<evidence type="ECO:0000256" key="4">
    <source>
        <dbReference type="ARBA" id="ARBA00022692"/>
    </source>
</evidence>
<dbReference type="PANTHER" id="PTHR11157:SF164">
    <property type="entry name" value="ELONGATION OF VERY LONG CHAIN FATTY ACIDS PROTEIN"/>
    <property type="match status" value="1"/>
</dbReference>
<proteinExistence type="inferred from homology"/>
<sequence length="264" mass="30769">MEAPKSTMASVAVDLKHPWMMADPWFMVTILGLYLYFVTSVGPLFMQFRKPYKLKKLIICHNVIQVVSCIYVIREIFYLSDNAIWMFWKCRDLGSSPEMVKRYFELAYFLFWLKSSELLETVIFVLRKKQNQVSNLHVFHHLSTLTLIYILIHHNQNGLAAYYVVFLNSIVHIIMYSYYLVSAVADKKVIRALTPVKKSITVIQMMQFCLILTQVGFQTFICGIPKEVVGYFTFVITVMLYGFYDFYTSSYQSPPKGKSHASVE</sequence>
<evidence type="ECO:0000256" key="2">
    <source>
        <dbReference type="ARBA" id="ARBA00022516"/>
    </source>
</evidence>
<evidence type="ECO:0000256" key="10">
    <source>
        <dbReference type="RuleBase" id="RU361115"/>
    </source>
</evidence>
<evidence type="ECO:0000313" key="12">
    <source>
        <dbReference type="Proteomes" id="UP001500889"/>
    </source>
</evidence>
<evidence type="ECO:0000256" key="1">
    <source>
        <dbReference type="ARBA" id="ARBA00004141"/>
    </source>
</evidence>
<keyword evidence="12" id="KW-1185">Reference proteome</keyword>
<dbReference type="Pfam" id="PF01151">
    <property type="entry name" value="ELO"/>
    <property type="match status" value="1"/>
</dbReference>
<dbReference type="Proteomes" id="UP001500889">
    <property type="component" value="Chromosome E"/>
</dbReference>